<dbReference type="EC" id="3.5.1.19" evidence="6"/>
<dbReference type="Proteomes" id="UP001198701">
    <property type="component" value="Unassembled WGS sequence"/>
</dbReference>
<dbReference type="Pfam" id="PF00857">
    <property type="entry name" value="Isochorismatase"/>
    <property type="match status" value="1"/>
</dbReference>
<keyword evidence="4" id="KW-0378">Hydrolase</keyword>
<accession>A0ABS8IWF4</accession>
<dbReference type="RefSeq" id="WP_229432881.1">
    <property type="nucleotide sequence ID" value="NZ_JAJHPV010000013.1"/>
</dbReference>
<evidence type="ECO:0000256" key="1">
    <source>
        <dbReference type="ARBA" id="ARBA00006336"/>
    </source>
</evidence>
<evidence type="ECO:0000256" key="2">
    <source>
        <dbReference type="ARBA" id="ARBA00022642"/>
    </source>
</evidence>
<evidence type="ECO:0000256" key="4">
    <source>
        <dbReference type="ARBA" id="ARBA00022801"/>
    </source>
</evidence>
<feature type="region of interest" description="Disordered" evidence="8">
    <location>
        <begin position="183"/>
        <end position="206"/>
    </location>
</feature>
<evidence type="ECO:0000256" key="8">
    <source>
        <dbReference type="SAM" id="MobiDB-lite"/>
    </source>
</evidence>
<keyword evidence="2" id="KW-0662">Pyridine nucleotide biosynthesis</keyword>
<dbReference type="PANTHER" id="PTHR11080:SF2">
    <property type="entry name" value="LD05707P"/>
    <property type="match status" value="1"/>
</dbReference>
<dbReference type="SUPFAM" id="SSF52499">
    <property type="entry name" value="Isochorismatase-like hydrolases"/>
    <property type="match status" value="1"/>
</dbReference>
<dbReference type="InterPro" id="IPR036380">
    <property type="entry name" value="Isochorismatase-like_sf"/>
</dbReference>
<evidence type="ECO:0000256" key="3">
    <source>
        <dbReference type="ARBA" id="ARBA00022723"/>
    </source>
</evidence>
<comment type="pathway">
    <text evidence="5">Cofactor biosynthesis; nicotinate biosynthesis; nicotinate from nicotinamide: step 1/1.</text>
</comment>
<dbReference type="InterPro" id="IPR052347">
    <property type="entry name" value="Isochorismatase_Nicotinamidase"/>
</dbReference>
<feature type="compositionally biased region" description="Basic residues" evidence="8">
    <location>
        <begin position="196"/>
        <end position="206"/>
    </location>
</feature>
<evidence type="ECO:0000256" key="6">
    <source>
        <dbReference type="ARBA" id="ARBA00039017"/>
    </source>
</evidence>
<name>A0ABS8IWF4_9BURK</name>
<evidence type="ECO:0000256" key="5">
    <source>
        <dbReference type="ARBA" id="ARBA00037900"/>
    </source>
</evidence>
<evidence type="ECO:0000256" key="7">
    <source>
        <dbReference type="ARBA" id="ARBA00043224"/>
    </source>
</evidence>
<sequence>MDIPSPRPGDALLLVDVQLDFMPGGSLPIPSGDQVIGPLNAAIALFRSQGLAVFATRDWHPRDHCSFKAHGGVLPAHCIAGSRGAAFPAELALPPDAVIVSKGIQADADAYSGFEGTGLAGMLRAAGVTRLFVGGLATDYCVLNTVTDALQEGFAVVLLPGAMRGLNLQAGDDEAAIATMIERGAAPGSLPPPAKARQRHAQPRYR</sequence>
<gene>
    <name evidence="10" type="ORF">LMJ30_13730</name>
</gene>
<comment type="caution">
    <text evidence="10">The sequence shown here is derived from an EMBL/GenBank/DDBJ whole genome shotgun (WGS) entry which is preliminary data.</text>
</comment>
<protein>
    <recommendedName>
        <fullName evidence="6">nicotinamidase</fullName>
        <ecNumber evidence="6">3.5.1.19</ecNumber>
    </recommendedName>
    <alternativeName>
        <fullName evidence="7">Nicotinamide deamidase</fullName>
    </alternativeName>
</protein>
<keyword evidence="11" id="KW-1185">Reference proteome</keyword>
<evidence type="ECO:0000259" key="9">
    <source>
        <dbReference type="Pfam" id="PF00857"/>
    </source>
</evidence>
<dbReference type="PANTHER" id="PTHR11080">
    <property type="entry name" value="PYRAZINAMIDASE/NICOTINAMIDASE"/>
    <property type="match status" value="1"/>
</dbReference>
<keyword evidence="3" id="KW-0479">Metal-binding</keyword>
<evidence type="ECO:0000313" key="10">
    <source>
        <dbReference type="EMBL" id="MCC6072013.1"/>
    </source>
</evidence>
<dbReference type="Gene3D" id="3.40.50.850">
    <property type="entry name" value="Isochorismatase-like"/>
    <property type="match status" value="1"/>
</dbReference>
<reference evidence="10 11" key="1">
    <citation type="submission" date="2021-11" db="EMBL/GenBank/DDBJ databases">
        <authorList>
            <person name="Huq M.A."/>
        </authorList>
    </citation>
    <scope>NUCLEOTIDE SEQUENCE [LARGE SCALE GENOMIC DNA]</scope>
    <source>
        <strain evidence="10 11">MAHUQ-52</strain>
    </source>
</reference>
<proteinExistence type="inferred from homology"/>
<dbReference type="EMBL" id="JAJHPV010000013">
    <property type="protein sequence ID" value="MCC6072013.1"/>
    <property type="molecule type" value="Genomic_DNA"/>
</dbReference>
<comment type="similarity">
    <text evidence="1">Belongs to the isochorismatase family.</text>
</comment>
<dbReference type="InterPro" id="IPR000868">
    <property type="entry name" value="Isochorismatase-like_dom"/>
</dbReference>
<evidence type="ECO:0000313" key="11">
    <source>
        <dbReference type="Proteomes" id="UP001198701"/>
    </source>
</evidence>
<feature type="domain" description="Isochorismatase-like" evidence="9">
    <location>
        <begin position="11"/>
        <end position="187"/>
    </location>
</feature>
<organism evidence="10 11">
    <name type="scientific">Massilia agrisoli</name>
    <dbReference type="NCBI Taxonomy" id="2892444"/>
    <lineage>
        <taxon>Bacteria</taxon>
        <taxon>Pseudomonadati</taxon>
        <taxon>Pseudomonadota</taxon>
        <taxon>Betaproteobacteria</taxon>
        <taxon>Burkholderiales</taxon>
        <taxon>Oxalobacteraceae</taxon>
        <taxon>Telluria group</taxon>
        <taxon>Massilia</taxon>
    </lineage>
</organism>